<dbReference type="GO" id="GO:0006559">
    <property type="term" value="P:L-phenylalanine catabolic process"/>
    <property type="evidence" value="ECO:0007669"/>
    <property type="project" value="InterPro"/>
</dbReference>
<feature type="binding site" evidence="3">
    <location>
        <position position="5"/>
    </location>
    <ligand>
        <name>homogentisate</name>
        <dbReference type="ChEBI" id="CHEBI:16169"/>
    </ligand>
</feature>
<name>A0A499W437_STRAX</name>
<accession>A0A499W437</accession>
<dbReference type="Gene3D" id="2.60.120.10">
    <property type="entry name" value="Jelly Rolls"/>
    <property type="match status" value="1"/>
</dbReference>
<dbReference type="InterPro" id="IPR046451">
    <property type="entry name" value="HgmA_C"/>
</dbReference>
<dbReference type="InterPro" id="IPR014710">
    <property type="entry name" value="RmlC-like_jellyroll"/>
</dbReference>
<dbReference type="GO" id="GO:0005737">
    <property type="term" value="C:cytoplasm"/>
    <property type="evidence" value="ECO:0007669"/>
    <property type="project" value="TreeGrafter"/>
</dbReference>
<protein>
    <recommendedName>
        <fullName evidence="4">Homogentisate 1,2-dioxygenase C-terminal domain-containing protein</fullName>
    </recommendedName>
</protein>
<evidence type="ECO:0000256" key="1">
    <source>
        <dbReference type="ARBA" id="ARBA00001962"/>
    </source>
</evidence>
<evidence type="ECO:0000313" key="5">
    <source>
        <dbReference type="EMBL" id="BBJ54846.1"/>
    </source>
</evidence>
<feature type="domain" description="Homogentisate 1,2-dioxygenase C-terminal" evidence="4">
    <location>
        <begin position="1"/>
        <end position="66"/>
    </location>
</feature>
<dbReference type="PANTHER" id="PTHR11056">
    <property type="entry name" value="HOMOGENTISATE 1,2-DIOXYGENASE"/>
    <property type="match status" value="1"/>
</dbReference>
<evidence type="ECO:0000256" key="2">
    <source>
        <dbReference type="ARBA" id="ARBA00007757"/>
    </source>
</evidence>
<reference evidence="5" key="1">
    <citation type="submission" date="2019-04" db="EMBL/GenBank/DDBJ databases">
        <title>Draft genome sequences of Streptomyces avermitilis MC3.</title>
        <authorList>
            <person name="Komaki H."/>
            <person name="Tamura T."/>
            <person name="Hosoyama A."/>
        </authorList>
    </citation>
    <scope>NUCLEOTIDE SEQUENCE</scope>
    <source>
        <strain evidence="5">MC3</strain>
    </source>
</reference>
<evidence type="ECO:0000256" key="3">
    <source>
        <dbReference type="PIRSR" id="PIRSR605708-2"/>
    </source>
</evidence>
<dbReference type="GO" id="GO:0004411">
    <property type="term" value="F:homogentisate 1,2-dioxygenase activity"/>
    <property type="evidence" value="ECO:0007669"/>
    <property type="project" value="InterPro"/>
</dbReference>
<keyword evidence="3" id="KW-0479">Metal-binding</keyword>
<dbReference type="SUPFAM" id="SSF51182">
    <property type="entry name" value="RmlC-like cupins"/>
    <property type="match status" value="1"/>
</dbReference>
<evidence type="ECO:0000259" key="4">
    <source>
        <dbReference type="Pfam" id="PF04209"/>
    </source>
</evidence>
<dbReference type="GO" id="GO:0006570">
    <property type="term" value="P:tyrosine metabolic process"/>
    <property type="evidence" value="ECO:0007669"/>
    <property type="project" value="InterPro"/>
</dbReference>
<dbReference type="Pfam" id="PF04209">
    <property type="entry name" value="HgmA_C"/>
    <property type="match status" value="1"/>
</dbReference>
<dbReference type="GO" id="GO:0046872">
    <property type="term" value="F:metal ion binding"/>
    <property type="evidence" value="ECO:0007669"/>
    <property type="project" value="UniProtKB-KW"/>
</dbReference>
<sequence>MMSAHGPDRETFDRASAAELRPQKIDDGLAFMFETRWPVTATAQAARAEHLQPAYDDVWQGLQRHFRPSD</sequence>
<dbReference type="AlphaFoldDB" id="A0A499W437"/>
<comment type="cofactor">
    <cofactor evidence="1 3">
        <name>Fe cation</name>
        <dbReference type="ChEBI" id="CHEBI:24875"/>
    </cofactor>
</comment>
<proteinExistence type="inferred from homology"/>
<dbReference type="PANTHER" id="PTHR11056:SF0">
    <property type="entry name" value="HOMOGENTISATE 1,2-DIOXYGENASE"/>
    <property type="match status" value="1"/>
</dbReference>
<organism evidence="5">
    <name type="scientific">Streptomyces avermitilis</name>
    <dbReference type="NCBI Taxonomy" id="33903"/>
    <lineage>
        <taxon>Bacteria</taxon>
        <taxon>Bacillati</taxon>
        <taxon>Actinomycetota</taxon>
        <taxon>Actinomycetes</taxon>
        <taxon>Kitasatosporales</taxon>
        <taxon>Streptomycetaceae</taxon>
        <taxon>Streptomyces</taxon>
    </lineage>
</organism>
<comment type="similarity">
    <text evidence="2">Belongs to the homogentisate dioxygenase family.</text>
</comment>
<keyword evidence="3" id="KW-0408">Iron</keyword>
<dbReference type="EMBL" id="AP019621">
    <property type="protein sequence ID" value="BBJ54846.1"/>
    <property type="molecule type" value="Genomic_DNA"/>
</dbReference>
<dbReference type="InterPro" id="IPR011051">
    <property type="entry name" value="RmlC_Cupin_sf"/>
</dbReference>
<dbReference type="InterPro" id="IPR005708">
    <property type="entry name" value="Homogentis_dOase"/>
</dbReference>
<gene>
    <name evidence="5" type="ORF">SAVMC3_74750</name>
</gene>
<feature type="binding site" evidence="3">
    <location>
        <position position="5"/>
    </location>
    <ligand>
        <name>Fe cation</name>
        <dbReference type="ChEBI" id="CHEBI:24875"/>
    </ligand>
</feature>